<dbReference type="InterPro" id="IPR027370">
    <property type="entry name" value="Znf-RING_euk"/>
</dbReference>
<dbReference type="PANTHER" id="PTHR25465">
    <property type="entry name" value="B-BOX DOMAIN CONTAINING"/>
    <property type="match status" value="1"/>
</dbReference>
<dbReference type="InterPro" id="IPR001478">
    <property type="entry name" value="PDZ"/>
</dbReference>
<feature type="region of interest" description="Disordered" evidence="6">
    <location>
        <begin position="274"/>
        <end position="293"/>
    </location>
</feature>
<keyword evidence="3" id="KW-0862">Zinc</keyword>
<dbReference type="PANTHER" id="PTHR25465:SF5">
    <property type="entry name" value="E3 UBIQUITIN_ISG15 LIGASE TRIM25-RELATED"/>
    <property type="match status" value="1"/>
</dbReference>
<dbReference type="SMART" id="SM00184">
    <property type="entry name" value="RING"/>
    <property type="match status" value="1"/>
</dbReference>
<feature type="domain" description="RING-type" evidence="7">
    <location>
        <begin position="26"/>
        <end position="69"/>
    </location>
</feature>
<accession>A0ABD0WTY5</accession>
<evidence type="ECO:0000256" key="3">
    <source>
        <dbReference type="ARBA" id="ARBA00022833"/>
    </source>
</evidence>
<comment type="caution">
    <text evidence="9">The sequence shown here is derived from an EMBL/GenBank/DDBJ whole genome shotgun (WGS) entry which is preliminary data.</text>
</comment>
<evidence type="ECO:0000256" key="4">
    <source>
        <dbReference type="PROSITE-ProRule" id="PRU00175"/>
    </source>
</evidence>
<reference evidence="9 10" key="1">
    <citation type="submission" date="2024-06" db="EMBL/GenBank/DDBJ databases">
        <authorList>
            <person name="Pan Q."/>
            <person name="Wen M."/>
            <person name="Jouanno E."/>
            <person name="Zahm M."/>
            <person name="Klopp C."/>
            <person name="Cabau C."/>
            <person name="Louis A."/>
            <person name="Berthelot C."/>
            <person name="Parey E."/>
            <person name="Roest Crollius H."/>
            <person name="Montfort J."/>
            <person name="Robinson-Rechavi M."/>
            <person name="Bouchez O."/>
            <person name="Lampietro C."/>
            <person name="Lopez Roques C."/>
            <person name="Donnadieu C."/>
            <person name="Postlethwait J."/>
            <person name="Bobe J."/>
            <person name="Verreycken H."/>
            <person name="Guiguen Y."/>
        </authorList>
    </citation>
    <scope>NUCLEOTIDE SEQUENCE [LARGE SCALE GENOMIC DNA]</scope>
    <source>
        <strain evidence="9">Up_M1</strain>
        <tissue evidence="9">Testis</tissue>
    </source>
</reference>
<evidence type="ECO:0000259" key="7">
    <source>
        <dbReference type="PROSITE" id="PS50089"/>
    </source>
</evidence>
<keyword evidence="10" id="KW-1185">Reference proteome</keyword>
<dbReference type="SUPFAM" id="SSF50156">
    <property type="entry name" value="PDZ domain-like"/>
    <property type="match status" value="1"/>
</dbReference>
<dbReference type="SUPFAM" id="SSF57845">
    <property type="entry name" value="B-box zinc-binding domain"/>
    <property type="match status" value="1"/>
</dbReference>
<dbReference type="Gene3D" id="2.30.42.10">
    <property type="match status" value="1"/>
</dbReference>
<dbReference type="InterPro" id="IPR017907">
    <property type="entry name" value="Znf_RING_CS"/>
</dbReference>
<dbReference type="PROSITE" id="PS50106">
    <property type="entry name" value="PDZ"/>
    <property type="match status" value="1"/>
</dbReference>
<dbReference type="SMART" id="SM00228">
    <property type="entry name" value="PDZ"/>
    <property type="match status" value="1"/>
</dbReference>
<evidence type="ECO:0000256" key="1">
    <source>
        <dbReference type="ARBA" id="ARBA00022723"/>
    </source>
</evidence>
<dbReference type="Gene3D" id="3.30.160.60">
    <property type="entry name" value="Classic Zinc Finger"/>
    <property type="match status" value="1"/>
</dbReference>
<dbReference type="Pfam" id="PF13445">
    <property type="entry name" value="zf-RING_UBOX"/>
    <property type="match status" value="1"/>
</dbReference>
<dbReference type="InterPro" id="IPR013083">
    <property type="entry name" value="Znf_RING/FYVE/PHD"/>
</dbReference>
<sequence>MFNSCIIHLSRLIVSNMTEAMESLCCPICLDVLKEPVTTACGHSYCKSCIEGCWDQDRGKGRYRCPQCRTTFTQRPVLKKNILLAALVENLKKTGLQVFPPSHCYTGHGDVECEVSTTPLQDNVCSIHDLLLEVFCQNDQQFYCYFCIMDQHKGLATVSSAAQIAEKQKHLSLTYRLSYYKQKIQERERKLMELKQSMVYIKHFVKEALVDIEKIITEMISSMERRRSEVKEMNRAQEVAEIGRIEEHLEQLEQEIVDLRIREFELEELSHSSSLQSSLSPGDLPDPKASSSPLYSSSLGFNNLKTKVSELKNILELICQEEVEKVSSSAMTVVVLTQLRVERGFGFKINGGDDDISKKVVITEIVKNSAAGRDGRLQPGDELVTVDNVSVKQKRHKDVVDLIRKARQNGKVTLTVRRNIQTDISSLLHSSQRNSQKE</sequence>
<dbReference type="Pfam" id="PF00643">
    <property type="entry name" value="zf-B_box"/>
    <property type="match status" value="1"/>
</dbReference>
<organism evidence="9 10">
    <name type="scientific">Umbra pygmaea</name>
    <name type="common">Eastern mudminnow</name>
    <dbReference type="NCBI Taxonomy" id="75934"/>
    <lineage>
        <taxon>Eukaryota</taxon>
        <taxon>Metazoa</taxon>
        <taxon>Chordata</taxon>
        <taxon>Craniata</taxon>
        <taxon>Vertebrata</taxon>
        <taxon>Euteleostomi</taxon>
        <taxon>Actinopterygii</taxon>
        <taxon>Neopterygii</taxon>
        <taxon>Teleostei</taxon>
        <taxon>Protacanthopterygii</taxon>
        <taxon>Esociformes</taxon>
        <taxon>Umbridae</taxon>
        <taxon>Umbra</taxon>
    </lineage>
</organism>
<dbReference type="SUPFAM" id="SSF57850">
    <property type="entry name" value="RING/U-box"/>
    <property type="match status" value="1"/>
</dbReference>
<dbReference type="InterPro" id="IPR001841">
    <property type="entry name" value="Znf_RING"/>
</dbReference>
<feature type="coiled-coil region" evidence="5">
    <location>
        <begin position="235"/>
        <end position="269"/>
    </location>
</feature>
<feature type="domain" description="PDZ" evidence="8">
    <location>
        <begin position="333"/>
        <end position="418"/>
    </location>
</feature>
<evidence type="ECO:0000256" key="2">
    <source>
        <dbReference type="ARBA" id="ARBA00022771"/>
    </source>
</evidence>
<dbReference type="GO" id="GO:0008270">
    <property type="term" value="F:zinc ion binding"/>
    <property type="evidence" value="ECO:0007669"/>
    <property type="project" value="UniProtKB-KW"/>
</dbReference>
<dbReference type="AlphaFoldDB" id="A0ABD0WTY5"/>
<gene>
    <name evidence="9" type="ORF">UPYG_G00248410</name>
</gene>
<dbReference type="PROSITE" id="PS00518">
    <property type="entry name" value="ZF_RING_1"/>
    <property type="match status" value="1"/>
</dbReference>
<dbReference type="PROSITE" id="PS50089">
    <property type="entry name" value="ZF_RING_2"/>
    <property type="match status" value="1"/>
</dbReference>
<dbReference type="CDD" id="cd19769">
    <property type="entry name" value="Bbox2_TRIM16-like"/>
    <property type="match status" value="1"/>
</dbReference>
<evidence type="ECO:0000256" key="6">
    <source>
        <dbReference type="SAM" id="MobiDB-lite"/>
    </source>
</evidence>
<dbReference type="InterPro" id="IPR051051">
    <property type="entry name" value="E3_ubiq-ligase_TRIM/RNF"/>
</dbReference>
<keyword evidence="1" id="KW-0479">Metal-binding</keyword>
<dbReference type="EMBL" id="JAGEUA010000008">
    <property type="protein sequence ID" value="KAL0967147.1"/>
    <property type="molecule type" value="Genomic_DNA"/>
</dbReference>
<evidence type="ECO:0000313" key="9">
    <source>
        <dbReference type="EMBL" id="KAL0967147.1"/>
    </source>
</evidence>
<dbReference type="Pfam" id="PF00595">
    <property type="entry name" value="PDZ"/>
    <property type="match status" value="1"/>
</dbReference>
<dbReference type="Proteomes" id="UP001557470">
    <property type="component" value="Unassembled WGS sequence"/>
</dbReference>
<dbReference type="Gene3D" id="3.30.40.10">
    <property type="entry name" value="Zinc/RING finger domain, C3HC4 (zinc finger)"/>
    <property type="match status" value="1"/>
</dbReference>
<evidence type="ECO:0000313" key="10">
    <source>
        <dbReference type="Proteomes" id="UP001557470"/>
    </source>
</evidence>
<dbReference type="InterPro" id="IPR000315">
    <property type="entry name" value="Znf_B-box"/>
</dbReference>
<evidence type="ECO:0000259" key="8">
    <source>
        <dbReference type="PROSITE" id="PS50106"/>
    </source>
</evidence>
<keyword evidence="2 4" id="KW-0863">Zinc-finger</keyword>
<dbReference type="InterPro" id="IPR036034">
    <property type="entry name" value="PDZ_sf"/>
</dbReference>
<keyword evidence="5" id="KW-0175">Coiled coil</keyword>
<protein>
    <submittedName>
        <fullName evidence="9">Uncharacterized protein</fullName>
    </submittedName>
</protein>
<evidence type="ECO:0000256" key="5">
    <source>
        <dbReference type="SAM" id="Coils"/>
    </source>
</evidence>
<proteinExistence type="predicted"/>
<dbReference type="Pfam" id="PF25600">
    <property type="entry name" value="TRIM_CC"/>
    <property type="match status" value="1"/>
</dbReference>
<name>A0ABD0WTY5_UMBPY</name>
<dbReference type="InterPro" id="IPR058030">
    <property type="entry name" value="TRIM8/14/16/25/29/45/65_CC"/>
</dbReference>